<organism evidence="1 2">
    <name type="scientific">Sistotremastrum suecicum HHB10207 ss-3</name>
    <dbReference type="NCBI Taxonomy" id="1314776"/>
    <lineage>
        <taxon>Eukaryota</taxon>
        <taxon>Fungi</taxon>
        <taxon>Dikarya</taxon>
        <taxon>Basidiomycota</taxon>
        <taxon>Agaricomycotina</taxon>
        <taxon>Agaricomycetes</taxon>
        <taxon>Sistotremastrales</taxon>
        <taxon>Sistotremastraceae</taxon>
        <taxon>Sistotremastrum</taxon>
    </lineage>
</organism>
<evidence type="ECO:0000313" key="1">
    <source>
        <dbReference type="EMBL" id="KZT33397.1"/>
    </source>
</evidence>
<dbReference type="Proteomes" id="UP000076798">
    <property type="component" value="Unassembled WGS sequence"/>
</dbReference>
<protein>
    <submittedName>
        <fullName evidence="1">Uncharacterized protein</fullName>
    </submittedName>
</protein>
<dbReference type="EMBL" id="KV428244">
    <property type="protein sequence ID" value="KZT33397.1"/>
    <property type="molecule type" value="Genomic_DNA"/>
</dbReference>
<proteinExistence type="predicted"/>
<name>A0A165YMA0_9AGAM</name>
<dbReference type="AlphaFoldDB" id="A0A165YMA0"/>
<sequence>MFSQISDLGHRGFLFWEAVKECRRLLQSRKTAELKAILASVDRSRLLRSLVRNPAFPWWKINDIGTAIIHGFEWEILDEMSDFLTELPELEFSAHFNVLEFLVDLSKGLPADFHVPLQLDLSRIVGFLARHPRVRNWREQSDAMMFYLDHCDIWQLSQRTSVFQFLRLCTDRLLFSEEPPEKQTSQHTRDLAAFYFPNFTRLPKSQSYESTIAPPVRLFGTGKNALLSSGPDIISFPPPVFQKHATYPRLRRTSRSFRDLKAPFISSSLLISSAQSVTSN</sequence>
<evidence type="ECO:0000313" key="2">
    <source>
        <dbReference type="Proteomes" id="UP000076798"/>
    </source>
</evidence>
<reference evidence="1 2" key="1">
    <citation type="journal article" date="2016" name="Mol. Biol. Evol.">
        <title>Comparative Genomics of Early-Diverging Mushroom-Forming Fungi Provides Insights into the Origins of Lignocellulose Decay Capabilities.</title>
        <authorList>
            <person name="Nagy L.G."/>
            <person name="Riley R."/>
            <person name="Tritt A."/>
            <person name="Adam C."/>
            <person name="Daum C."/>
            <person name="Floudas D."/>
            <person name="Sun H."/>
            <person name="Yadav J.S."/>
            <person name="Pangilinan J."/>
            <person name="Larsson K.H."/>
            <person name="Matsuura K."/>
            <person name="Barry K."/>
            <person name="Labutti K."/>
            <person name="Kuo R."/>
            <person name="Ohm R.A."/>
            <person name="Bhattacharya S.S."/>
            <person name="Shirouzu T."/>
            <person name="Yoshinaga Y."/>
            <person name="Martin F.M."/>
            <person name="Grigoriev I.V."/>
            <person name="Hibbett D.S."/>
        </authorList>
    </citation>
    <scope>NUCLEOTIDE SEQUENCE [LARGE SCALE GENOMIC DNA]</scope>
    <source>
        <strain evidence="1 2">HHB10207 ss-3</strain>
    </source>
</reference>
<gene>
    <name evidence="1" type="ORF">SISSUDRAFT_418042</name>
</gene>
<accession>A0A165YMA0</accession>
<keyword evidence="2" id="KW-1185">Reference proteome</keyword>